<dbReference type="GO" id="GO:0008270">
    <property type="term" value="F:zinc ion binding"/>
    <property type="evidence" value="ECO:0007669"/>
    <property type="project" value="UniProtKB-KW"/>
</dbReference>
<dbReference type="GeneID" id="75916942"/>
<evidence type="ECO:0000256" key="7">
    <source>
        <dbReference type="ARBA" id="ARBA00022679"/>
    </source>
</evidence>
<dbReference type="SUPFAM" id="SSF53335">
    <property type="entry name" value="S-adenosyl-L-methionine-dependent methyltransferases"/>
    <property type="match status" value="1"/>
</dbReference>
<dbReference type="AlphaFoldDB" id="A0AAD5HB29"/>
<evidence type="ECO:0000256" key="17">
    <source>
        <dbReference type="SAM" id="MobiDB-lite"/>
    </source>
</evidence>
<dbReference type="InterPro" id="IPR055135">
    <property type="entry name" value="PRMT_dom"/>
</dbReference>
<dbReference type="PROSITE" id="PS51678">
    <property type="entry name" value="SAM_MT_PRMT"/>
    <property type="match status" value="1"/>
</dbReference>
<evidence type="ECO:0000256" key="11">
    <source>
        <dbReference type="ARBA" id="ARBA00022833"/>
    </source>
</evidence>
<gene>
    <name evidence="19" type="ORF">K450DRAFT_257066</name>
</gene>
<keyword evidence="6 15" id="KW-0489">Methyltransferase</keyword>
<dbReference type="Gene3D" id="3.40.50.150">
    <property type="entry name" value="Vaccinia Virus protein VP39"/>
    <property type="match status" value="1"/>
</dbReference>
<keyword evidence="16" id="KW-0175">Coiled coil</keyword>
<evidence type="ECO:0000256" key="4">
    <source>
        <dbReference type="ARBA" id="ARBA00022490"/>
    </source>
</evidence>
<protein>
    <recommendedName>
        <fullName evidence="3">type I protein arginine methyltransferase</fullName>
        <ecNumber evidence="3">2.1.1.319</ecNumber>
    </recommendedName>
</protein>
<keyword evidence="10" id="KW-0863">Zinc-finger</keyword>
<dbReference type="CDD" id="cd02440">
    <property type="entry name" value="AdoMet_MTases"/>
    <property type="match status" value="1"/>
</dbReference>
<name>A0AAD5HB29_UMBRA</name>
<comment type="subcellular location">
    <subcellularLocation>
        <location evidence="2">Cytoplasm</location>
        <location evidence="2">Cytosol</location>
    </subcellularLocation>
    <subcellularLocation>
        <location evidence="1">Nucleus</location>
    </subcellularLocation>
</comment>
<dbReference type="GO" id="GO:0005634">
    <property type="term" value="C:nucleus"/>
    <property type="evidence" value="ECO:0007669"/>
    <property type="project" value="UniProtKB-SubCell"/>
</dbReference>
<dbReference type="FunFam" id="3.40.50.150:FF:000034">
    <property type="entry name" value="Protein arginine N-methyltransferase 3"/>
    <property type="match status" value="1"/>
</dbReference>
<dbReference type="SUPFAM" id="SSF57667">
    <property type="entry name" value="beta-beta-alpha zinc fingers"/>
    <property type="match status" value="1"/>
</dbReference>
<evidence type="ECO:0000256" key="6">
    <source>
        <dbReference type="ARBA" id="ARBA00022603"/>
    </source>
</evidence>
<evidence type="ECO:0000256" key="3">
    <source>
        <dbReference type="ARBA" id="ARBA00011925"/>
    </source>
</evidence>
<evidence type="ECO:0000256" key="14">
    <source>
        <dbReference type="ARBA" id="ARBA00049303"/>
    </source>
</evidence>
<reference evidence="19" key="2">
    <citation type="journal article" date="2022" name="Proc. Natl. Acad. Sci. U.S.A.">
        <title>Diploid-dominant life cycles characterize the early evolution of Fungi.</title>
        <authorList>
            <person name="Amses K.R."/>
            <person name="Simmons D.R."/>
            <person name="Longcore J.E."/>
            <person name="Mondo S.J."/>
            <person name="Seto K."/>
            <person name="Jeronimo G.H."/>
            <person name="Bonds A.E."/>
            <person name="Quandt C.A."/>
            <person name="Davis W.J."/>
            <person name="Chang Y."/>
            <person name="Federici B.A."/>
            <person name="Kuo A."/>
            <person name="LaButti K."/>
            <person name="Pangilinan J."/>
            <person name="Andreopoulos W."/>
            <person name="Tritt A."/>
            <person name="Riley R."/>
            <person name="Hundley H."/>
            <person name="Johnson J."/>
            <person name="Lipzen A."/>
            <person name="Barry K."/>
            <person name="Lang B.F."/>
            <person name="Cuomo C.A."/>
            <person name="Buchler N.E."/>
            <person name="Grigoriev I.V."/>
            <person name="Spatafora J.W."/>
            <person name="Stajich J.E."/>
            <person name="James T.Y."/>
        </authorList>
    </citation>
    <scope>NUCLEOTIDE SEQUENCE</scope>
    <source>
        <strain evidence="19">AG</strain>
    </source>
</reference>
<dbReference type="InterPro" id="IPR013087">
    <property type="entry name" value="Znf_C2H2_type"/>
</dbReference>
<dbReference type="Proteomes" id="UP001206595">
    <property type="component" value="Unassembled WGS sequence"/>
</dbReference>
<keyword evidence="11" id="KW-0862">Zinc</keyword>
<dbReference type="PANTHER" id="PTHR11006">
    <property type="entry name" value="PROTEIN ARGININE N-METHYLTRANSFERASE"/>
    <property type="match status" value="1"/>
</dbReference>
<keyword evidence="12" id="KW-0539">Nucleus</keyword>
<feature type="compositionally biased region" description="Basic and acidic residues" evidence="17">
    <location>
        <begin position="1"/>
        <end position="13"/>
    </location>
</feature>
<dbReference type="InterPro" id="IPR036236">
    <property type="entry name" value="Znf_C2H2_sf"/>
</dbReference>
<feature type="compositionally biased region" description="Acidic residues" evidence="17">
    <location>
        <begin position="22"/>
        <end position="35"/>
    </location>
</feature>
<evidence type="ECO:0000256" key="9">
    <source>
        <dbReference type="ARBA" id="ARBA00022723"/>
    </source>
</evidence>
<feature type="region of interest" description="Disordered" evidence="17">
    <location>
        <begin position="1"/>
        <end position="35"/>
    </location>
</feature>
<dbReference type="InterPro" id="IPR049482">
    <property type="entry name" value="ANM3-like_C2H2_Zf"/>
</dbReference>
<dbReference type="PROSITE" id="PS00028">
    <property type="entry name" value="ZINC_FINGER_C2H2_1"/>
    <property type="match status" value="1"/>
</dbReference>
<keyword evidence="7 15" id="KW-0808">Transferase</keyword>
<dbReference type="Gene3D" id="2.70.160.11">
    <property type="entry name" value="Hnrnp arginine n-methyltransferase1"/>
    <property type="match status" value="1"/>
</dbReference>
<dbReference type="GO" id="GO:0035242">
    <property type="term" value="F:protein-arginine omega-N asymmetric methyltransferase activity"/>
    <property type="evidence" value="ECO:0007669"/>
    <property type="project" value="UniProtKB-EC"/>
</dbReference>
<organism evidence="19 20">
    <name type="scientific">Umbelopsis ramanniana AG</name>
    <dbReference type="NCBI Taxonomy" id="1314678"/>
    <lineage>
        <taxon>Eukaryota</taxon>
        <taxon>Fungi</taxon>
        <taxon>Fungi incertae sedis</taxon>
        <taxon>Mucoromycota</taxon>
        <taxon>Mucoromycotina</taxon>
        <taxon>Umbelopsidomycetes</taxon>
        <taxon>Umbelopsidales</taxon>
        <taxon>Umbelopsidaceae</taxon>
        <taxon>Umbelopsis</taxon>
    </lineage>
</organism>
<comment type="caution">
    <text evidence="19">The sequence shown here is derived from an EMBL/GenBank/DDBJ whole genome shotgun (WGS) entry which is preliminary data.</text>
</comment>
<keyword evidence="20" id="KW-1185">Reference proteome</keyword>
<evidence type="ECO:0000256" key="1">
    <source>
        <dbReference type="ARBA" id="ARBA00004123"/>
    </source>
</evidence>
<dbReference type="GO" id="GO:0042054">
    <property type="term" value="F:histone methyltransferase activity"/>
    <property type="evidence" value="ECO:0007669"/>
    <property type="project" value="TreeGrafter"/>
</dbReference>
<evidence type="ECO:0000259" key="18">
    <source>
        <dbReference type="PROSITE" id="PS00028"/>
    </source>
</evidence>
<evidence type="ECO:0000256" key="16">
    <source>
        <dbReference type="SAM" id="Coils"/>
    </source>
</evidence>
<keyword evidence="5" id="KW-0597">Phosphoprotein</keyword>
<dbReference type="InterPro" id="IPR029063">
    <property type="entry name" value="SAM-dependent_MTases_sf"/>
</dbReference>
<evidence type="ECO:0000256" key="8">
    <source>
        <dbReference type="ARBA" id="ARBA00022691"/>
    </source>
</evidence>
<dbReference type="InterPro" id="IPR041698">
    <property type="entry name" value="Methyltransf_25"/>
</dbReference>
<evidence type="ECO:0000256" key="12">
    <source>
        <dbReference type="ARBA" id="ARBA00023242"/>
    </source>
</evidence>
<dbReference type="InterPro" id="IPR025799">
    <property type="entry name" value="Arg_MeTrfase"/>
</dbReference>
<evidence type="ECO:0000256" key="13">
    <source>
        <dbReference type="ARBA" id="ARBA00047384"/>
    </source>
</evidence>
<keyword evidence="8 15" id="KW-0949">S-adenosyl-L-methionine</keyword>
<evidence type="ECO:0000313" key="20">
    <source>
        <dbReference type="Proteomes" id="UP001206595"/>
    </source>
</evidence>
<evidence type="ECO:0000256" key="5">
    <source>
        <dbReference type="ARBA" id="ARBA00022553"/>
    </source>
</evidence>
<dbReference type="PANTHER" id="PTHR11006:SF123">
    <property type="entry name" value="RIBOSOMAL PROTEIN ARGININE N-METHYLTRANSFERASE RMT3"/>
    <property type="match status" value="1"/>
</dbReference>
<dbReference type="EC" id="2.1.1.319" evidence="3"/>
<dbReference type="GO" id="GO:0005829">
    <property type="term" value="C:cytosol"/>
    <property type="evidence" value="ECO:0007669"/>
    <property type="project" value="UniProtKB-SubCell"/>
</dbReference>
<sequence length="558" mass="63568">MESHNFKNLDWRRASTSQYTESEVDSNNEDWDDWEGEEEQEEMKCLFCPSSFGSASDVFRHCQDVHKFDFVKTRHQHALDFYQCIRLINYIRKEVMNNQELGNSLPLTITGSENFLMEDQYLTPVLESDALLHAFEDLDLDDDNEDEFDTPAAKEDIKVTTELERDLLQRLRQAESHVEALHNQFAEYQNMVRKTFLDDEITKQIMEEDGLAVRSSPALADHKDDGNYYFNSYAQNDIHEQMLKDRVRTEGYRDFIYENKDVFKDKVVLDIGCGTGILSMFAARAGAKTVISVDNSAIIEKAKANVKENGLDGIITLLQGRIEEITLPVPQVDIIISEWMGYFLLFEAMLDSVLVARDRWLAPGGILAPSQTRILIAGLDDENVKNDRHCFWDDVYGFKMSAMKESIVNEAIVDFVSKEAIITDAVCVKDLPLQTISIPQLDFVSQFKLTASKEGTIYALVGWFDTWFTRDGHDVPLDQEGGKPGVDTFFTTGPHGEDTHWKQTIFVLDNPIAVVQGTIIEGIFTCHKGIDNPRELDCEVQYSVDGSPDLLVQSFHLQ</sequence>
<evidence type="ECO:0000256" key="15">
    <source>
        <dbReference type="PROSITE-ProRule" id="PRU01015"/>
    </source>
</evidence>
<reference evidence="19" key="1">
    <citation type="submission" date="2021-06" db="EMBL/GenBank/DDBJ databases">
        <authorList>
            <consortium name="DOE Joint Genome Institute"/>
            <person name="Mondo S.J."/>
            <person name="Amses K.R."/>
            <person name="Simmons D.R."/>
            <person name="Longcore J.E."/>
            <person name="Seto K."/>
            <person name="Alves G.H."/>
            <person name="Bonds A.E."/>
            <person name="Quandt C.A."/>
            <person name="Davis W.J."/>
            <person name="Chang Y."/>
            <person name="Letcher P.M."/>
            <person name="Powell M.J."/>
            <person name="Kuo A."/>
            <person name="Labutti K."/>
            <person name="Pangilinan J."/>
            <person name="Andreopoulos W."/>
            <person name="Tritt A."/>
            <person name="Riley R."/>
            <person name="Hundley H."/>
            <person name="Johnson J."/>
            <person name="Lipzen A."/>
            <person name="Barry K."/>
            <person name="Berbee M.L."/>
            <person name="Buchler N.E."/>
            <person name="Grigoriev I.V."/>
            <person name="Spatafora J.W."/>
            <person name="Stajich J.E."/>
            <person name="James T.Y."/>
        </authorList>
    </citation>
    <scope>NUCLEOTIDE SEQUENCE</scope>
    <source>
        <strain evidence="19">AG</strain>
    </source>
</reference>
<feature type="coiled-coil region" evidence="16">
    <location>
        <begin position="164"/>
        <end position="191"/>
    </location>
</feature>
<dbReference type="Pfam" id="PF22528">
    <property type="entry name" value="PRMT_C"/>
    <property type="match status" value="1"/>
</dbReference>
<dbReference type="EMBL" id="MU620956">
    <property type="protein sequence ID" value="KAI8576389.1"/>
    <property type="molecule type" value="Genomic_DNA"/>
</dbReference>
<keyword evidence="9" id="KW-0479">Metal-binding</keyword>
<evidence type="ECO:0000256" key="2">
    <source>
        <dbReference type="ARBA" id="ARBA00004514"/>
    </source>
</evidence>
<feature type="domain" description="C2H2-type" evidence="18">
    <location>
        <begin position="45"/>
        <end position="66"/>
    </location>
</feature>
<evidence type="ECO:0000313" key="19">
    <source>
        <dbReference type="EMBL" id="KAI8576389.1"/>
    </source>
</evidence>
<dbReference type="Pfam" id="PF21137">
    <property type="entry name" value="ANM3_C2H2_Zf"/>
    <property type="match status" value="1"/>
</dbReference>
<keyword evidence="4" id="KW-0963">Cytoplasm</keyword>
<comment type="catalytic activity">
    <reaction evidence="14">
        <text>L-arginyl-[protein] + S-adenosyl-L-methionine = N(omega)-methyl-L-arginyl-[protein] + S-adenosyl-L-homocysteine + H(+)</text>
        <dbReference type="Rhea" id="RHEA:48100"/>
        <dbReference type="Rhea" id="RHEA-COMP:10532"/>
        <dbReference type="Rhea" id="RHEA-COMP:11990"/>
        <dbReference type="ChEBI" id="CHEBI:15378"/>
        <dbReference type="ChEBI" id="CHEBI:29965"/>
        <dbReference type="ChEBI" id="CHEBI:57856"/>
        <dbReference type="ChEBI" id="CHEBI:59789"/>
        <dbReference type="ChEBI" id="CHEBI:65280"/>
    </reaction>
    <physiologicalReaction direction="left-to-right" evidence="14">
        <dbReference type="Rhea" id="RHEA:48101"/>
    </physiologicalReaction>
</comment>
<dbReference type="GO" id="GO:0032259">
    <property type="term" value="P:methylation"/>
    <property type="evidence" value="ECO:0007669"/>
    <property type="project" value="UniProtKB-KW"/>
</dbReference>
<evidence type="ECO:0000256" key="10">
    <source>
        <dbReference type="ARBA" id="ARBA00022771"/>
    </source>
</evidence>
<accession>A0AAD5HB29</accession>
<dbReference type="RefSeq" id="XP_051441393.1">
    <property type="nucleotide sequence ID" value="XM_051591599.1"/>
</dbReference>
<dbReference type="Pfam" id="PF13649">
    <property type="entry name" value="Methyltransf_25"/>
    <property type="match status" value="1"/>
</dbReference>
<proteinExistence type="predicted"/>
<comment type="catalytic activity">
    <reaction evidence="13">
        <text>L-arginyl-[protein] + 2 S-adenosyl-L-methionine = N(omega),N(omega)-dimethyl-L-arginyl-[protein] + 2 S-adenosyl-L-homocysteine + 2 H(+)</text>
        <dbReference type="Rhea" id="RHEA:48096"/>
        <dbReference type="Rhea" id="RHEA-COMP:10532"/>
        <dbReference type="Rhea" id="RHEA-COMP:11991"/>
        <dbReference type="ChEBI" id="CHEBI:15378"/>
        <dbReference type="ChEBI" id="CHEBI:29965"/>
        <dbReference type="ChEBI" id="CHEBI:57856"/>
        <dbReference type="ChEBI" id="CHEBI:59789"/>
        <dbReference type="ChEBI" id="CHEBI:61897"/>
        <dbReference type="EC" id="2.1.1.319"/>
    </reaction>
    <physiologicalReaction direction="left-to-right" evidence="13">
        <dbReference type="Rhea" id="RHEA:48097"/>
    </physiologicalReaction>
</comment>